<name>A0ABW4GUB5_9ACTN</name>
<protein>
    <submittedName>
        <fullName evidence="4">PaaX family transcriptional regulator C-terminal domain-containing protein</fullName>
    </submittedName>
</protein>
<evidence type="ECO:0000259" key="2">
    <source>
        <dbReference type="Pfam" id="PF08223"/>
    </source>
</evidence>
<evidence type="ECO:0000259" key="3">
    <source>
        <dbReference type="Pfam" id="PF20803"/>
    </source>
</evidence>
<dbReference type="Pfam" id="PF20803">
    <property type="entry name" value="PaaX_M"/>
    <property type="match status" value="1"/>
</dbReference>
<dbReference type="RefSeq" id="WP_281428793.1">
    <property type="nucleotide sequence ID" value="NZ_JBHUCM010000052.1"/>
</dbReference>
<dbReference type="InterPro" id="IPR036388">
    <property type="entry name" value="WH-like_DNA-bd_sf"/>
</dbReference>
<dbReference type="InterPro" id="IPR012906">
    <property type="entry name" value="PaaX-like_N"/>
</dbReference>
<reference evidence="5" key="1">
    <citation type="journal article" date="2019" name="Int. J. Syst. Evol. Microbiol.">
        <title>The Global Catalogue of Microorganisms (GCM) 10K type strain sequencing project: providing services to taxonomists for standard genome sequencing and annotation.</title>
        <authorList>
            <consortium name="The Broad Institute Genomics Platform"/>
            <consortium name="The Broad Institute Genome Sequencing Center for Infectious Disease"/>
            <person name="Wu L."/>
            <person name="Ma J."/>
        </authorList>
    </citation>
    <scope>NUCLEOTIDE SEQUENCE [LARGE SCALE GENOMIC DNA]</scope>
    <source>
        <strain evidence="5">CGMCC 1.15399</strain>
    </source>
</reference>
<dbReference type="Gene3D" id="1.10.10.10">
    <property type="entry name" value="Winged helix-like DNA-binding domain superfamily/Winged helix DNA-binding domain"/>
    <property type="match status" value="1"/>
</dbReference>
<feature type="domain" description="Transcriptional repressor PaaX-like N-terminal" evidence="1">
    <location>
        <begin position="21"/>
        <end position="88"/>
    </location>
</feature>
<gene>
    <name evidence="4" type="ORF">ACFSJ0_53480</name>
</gene>
<dbReference type="InterPro" id="IPR011965">
    <property type="entry name" value="PaaX_trns_reg"/>
</dbReference>
<accession>A0ABW4GUB5</accession>
<dbReference type="InterPro" id="IPR048846">
    <property type="entry name" value="PaaX-like_central"/>
</dbReference>
<dbReference type="Pfam" id="PF08223">
    <property type="entry name" value="PaaX_C"/>
    <property type="match status" value="1"/>
</dbReference>
<evidence type="ECO:0000259" key="1">
    <source>
        <dbReference type="Pfam" id="PF07848"/>
    </source>
</evidence>
<dbReference type="PANTHER" id="PTHR30319">
    <property type="entry name" value="PHENYLACETIC ACID REGULATOR-RELATED TRANSCRIPTIONAL REPRESSOR"/>
    <property type="match status" value="1"/>
</dbReference>
<evidence type="ECO:0000313" key="5">
    <source>
        <dbReference type="Proteomes" id="UP001597097"/>
    </source>
</evidence>
<proteinExistence type="predicted"/>
<feature type="domain" description="Transcriptional repressor PaaX-like central Cas2-like" evidence="3">
    <location>
        <begin position="106"/>
        <end position="181"/>
    </location>
</feature>
<dbReference type="SUPFAM" id="SSF46785">
    <property type="entry name" value="Winged helix' DNA-binding domain"/>
    <property type="match status" value="1"/>
</dbReference>
<dbReference type="Gene3D" id="1.20.58.1460">
    <property type="match status" value="1"/>
</dbReference>
<dbReference type="InterPro" id="IPR013225">
    <property type="entry name" value="PaaX_C"/>
</dbReference>
<dbReference type="PIRSF" id="PIRSF020623">
    <property type="entry name" value="PaaX"/>
    <property type="match status" value="1"/>
</dbReference>
<feature type="domain" description="Transcriptional repressor PaaX-like C-terminal" evidence="2">
    <location>
        <begin position="190"/>
        <end position="277"/>
    </location>
</feature>
<keyword evidence="5" id="KW-1185">Reference proteome</keyword>
<comment type="caution">
    <text evidence="4">The sequence shown here is derived from an EMBL/GenBank/DDBJ whole genome shotgun (WGS) entry which is preliminary data.</text>
</comment>
<dbReference type="PANTHER" id="PTHR30319:SF1">
    <property type="entry name" value="TRANSCRIPTIONAL REPRESSOR PAAX"/>
    <property type="match status" value="1"/>
</dbReference>
<dbReference type="EMBL" id="JBHUCM010000052">
    <property type="protein sequence ID" value="MFD1545938.1"/>
    <property type="molecule type" value="Genomic_DNA"/>
</dbReference>
<sequence>MSDNLLDVLSCDEWGPSRVKPRSIVFDLYGDYLRYDDGAAPLQTLTDLLVGFDVPEATTRVVMTRLRKEGWFDTEKRGRTTVYRLTDKSWRLLDEGRKRIFQREREPWDRQWRVVIYHVPETDRAARERVRKKLRWLGFGPLAPSTWVSPHERLQEAAEGLAEEPSVRLDLLISRSMGAASDIDMAGRCWELKELHRALLAKRDSYRALLARFGSAPPRGRDALVERTRLVHDYRMLPFDDPDLPMELVPAGWVGRDVHDLFLDLHERLAPEAEGFCSSLGIGPLNKTSVHA</sequence>
<organism evidence="4 5">
    <name type="scientific">Nonomuraea guangzhouensis</name>
    <dbReference type="NCBI Taxonomy" id="1291555"/>
    <lineage>
        <taxon>Bacteria</taxon>
        <taxon>Bacillati</taxon>
        <taxon>Actinomycetota</taxon>
        <taxon>Actinomycetes</taxon>
        <taxon>Streptosporangiales</taxon>
        <taxon>Streptosporangiaceae</taxon>
        <taxon>Nonomuraea</taxon>
    </lineage>
</organism>
<evidence type="ECO:0000313" key="4">
    <source>
        <dbReference type="EMBL" id="MFD1545938.1"/>
    </source>
</evidence>
<dbReference type="Gene3D" id="3.30.70.2650">
    <property type="match status" value="1"/>
</dbReference>
<dbReference type="InterPro" id="IPR036390">
    <property type="entry name" value="WH_DNA-bd_sf"/>
</dbReference>
<dbReference type="Proteomes" id="UP001597097">
    <property type="component" value="Unassembled WGS sequence"/>
</dbReference>
<dbReference type="Pfam" id="PF07848">
    <property type="entry name" value="PaaX"/>
    <property type="match status" value="1"/>
</dbReference>